<dbReference type="EMBL" id="AACS02000002">
    <property type="protein sequence ID" value="EFI28303.1"/>
    <property type="molecule type" value="Genomic_DNA"/>
</dbReference>
<evidence type="ECO:0000313" key="3">
    <source>
        <dbReference type="Proteomes" id="UP000001861"/>
    </source>
</evidence>
<accession>D6RKJ4</accession>
<evidence type="ECO:0000256" key="1">
    <source>
        <dbReference type="SAM" id="SignalP"/>
    </source>
</evidence>
<gene>
    <name evidence="2" type="ORF">CC1G_13832</name>
</gene>
<sequence>MKTFTSLFALFLALGVTQAAEYDLCHVTGVGYGTCMRTSMCTSGGGGTYTGFCPNDPANIKCCVKKCPGPMNAGRCRPINACPSHNFLKGYCPGPDNVLCCLP</sequence>
<dbReference type="KEGG" id="cci:CC1G_13832"/>
<proteinExistence type="predicted"/>
<dbReference type="OrthoDB" id="3012286at2759"/>
<dbReference type="Proteomes" id="UP000001861">
    <property type="component" value="Unassembled WGS sequence"/>
</dbReference>
<keyword evidence="1" id="KW-0732">Signal</keyword>
<name>D6RKJ4_COPC7</name>
<dbReference type="GeneID" id="6010263"/>
<organism evidence="2 3">
    <name type="scientific">Coprinopsis cinerea (strain Okayama-7 / 130 / ATCC MYA-4618 / FGSC 9003)</name>
    <name type="common">Inky cap fungus</name>
    <name type="synonym">Hormographiella aspergillata</name>
    <dbReference type="NCBI Taxonomy" id="240176"/>
    <lineage>
        <taxon>Eukaryota</taxon>
        <taxon>Fungi</taxon>
        <taxon>Dikarya</taxon>
        <taxon>Basidiomycota</taxon>
        <taxon>Agaricomycotina</taxon>
        <taxon>Agaricomycetes</taxon>
        <taxon>Agaricomycetidae</taxon>
        <taxon>Agaricales</taxon>
        <taxon>Agaricineae</taxon>
        <taxon>Psathyrellaceae</taxon>
        <taxon>Coprinopsis</taxon>
    </lineage>
</organism>
<dbReference type="InParanoid" id="D6RKJ4"/>
<dbReference type="AlphaFoldDB" id="D6RKJ4"/>
<dbReference type="HOGENOM" id="CLU_147540_1_0_1"/>
<reference evidence="2 3" key="1">
    <citation type="journal article" date="2010" name="Proc. Natl. Acad. Sci. U.S.A.">
        <title>Insights into evolution of multicellular fungi from the assembled chromosomes of the mushroom Coprinopsis cinerea (Coprinus cinereus).</title>
        <authorList>
            <person name="Stajich J.E."/>
            <person name="Wilke S.K."/>
            <person name="Ahren D."/>
            <person name="Au C.H."/>
            <person name="Birren B.W."/>
            <person name="Borodovsky M."/>
            <person name="Burns C."/>
            <person name="Canback B."/>
            <person name="Casselton L.A."/>
            <person name="Cheng C.K."/>
            <person name="Deng J."/>
            <person name="Dietrich F.S."/>
            <person name="Fargo D.C."/>
            <person name="Farman M.L."/>
            <person name="Gathman A.C."/>
            <person name="Goldberg J."/>
            <person name="Guigo R."/>
            <person name="Hoegger P.J."/>
            <person name="Hooker J.B."/>
            <person name="Huggins A."/>
            <person name="James T.Y."/>
            <person name="Kamada T."/>
            <person name="Kilaru S."/>
            <person name="Kodira C."/>
            <person name="Kues U."/>
            <person name="Kupfer D."/>
            <person name="Kwan H.S."/>
            <person name="Lomsadze A."/>
            <person name="Li W."/>
            <person name="Lilly W.W."/>
            <person name="Ma L.J."/>
            <person name="Mackey A.J."/>
            <person name="Manning G."/>
            <person name="Martin F."/>
            <person name="Muraguchi H."/>
            <person name="Natvig D.O."/>
            <person name="Palmerini H."/>
            <person name="Ramesh M.A."/>
            <person name="Rehmeyer C.J."/>
            <person name="Roe B.A."/>
            <person name="Shenoy N."/>
            <person name="Stanke M."/>
            <person name="Ter-Hovhannisyan V."/>
            <person name="Tunlid A."/>
            <person name="Velagapudi R."/>
            <person name="Vision T.J."/>
            <person name="Zeng Q."/>
            <person name="Zolan M.E."/>
            <person name="Pukkila P.J."/>
        </authorList>
    </citation>
    <scope>NUCLEOTIDE SEQUENCE [LARGE SCALE GENOMIC DNA]</scope>
    <source>
        <strain evidence="3">Okayama-7 / 130 / ATCC MYA-4618 / FGSC 9003</strain>
    </source>
</reference>
<dbReference type="OMA" id="NGACTNN"/>
<keyword evidence="3" id="KW-1185">Reference proteome</keyword>
<protein>
    <submittedName>
        <fullName evidence="2">Uncharacterized protein</fullName>
    </submittedName>
</protein>
<comment type="caution">
    <text evidence="2">The sequence shown here is derived from an EMBL/GenBank/DDBJ whole genome shotgun (WGS) entry which is preliminary data.</text>
</comment>
<dbReference type="VEuPathDB" id="FungiDB:CC1G_13832"/>
<feature type="signal peptide" evidence="1">
    <location>
        <begin position="1"/>
        <end position="19"/>
    </location>
</feature>
<dbReference type="RefSeq" id="XP_002911797.1">
    <property type="nucleotide sequence ID" value="XM_002911751.1"/>
</dbReference>
<evidence type="ECO:0000313" key="2">
    <source>
        <dbReference type="EMBL" id="EFI28303.1"/>
    </source>
</evidence>
<feature type="chain" id="PRO_5003087843" evidence="1">
    <location>
        <begin position="20"/>
        <end position="103"/>
    </location>
</feature>